<feature type="transmembrane region" description="Helical" evidence="1">
    <location>
        <begin position="47"/>
        <end position="66"/>
    </location>
</feature>
<keyword evidence="1" id="KW-1133">Transmembrane helix</keyword>
<evidence type="ECO:0000313" key="3">
    <source>
        <dbReference type="Proteomes" id="UP000782312"/>
    </source>
</evidence>
<evidence type="ECO:0000313" key="2">
    <source>
        <dbReference type="EMBL" id="MBI3128196.1"/>
    </source>
</evidence>
<protein>
    <submittedName>
        <fullName evidence="2">Uncharacterized protein</fullName>
    </submittedName>
</protein>
<feature type="transmembrane region" description="Helical" evidence="1">
    <location>
        <begin position="163"/>
        <end position="182"/>
    </location>
</feature>
<accession>A0A932I2L9</accession>
<feature type="transmembrane region" description="Helical" evidence="1">
    <location>
        <begin position="120"/>
        <end position="142"/>
    </location>
</feature>
<feature type="transmembrane region" description="Helical" evidence="1">
    <location>
        <begin position="7"/>
        <end position="27"/>
    </location>
</feature>
<evidence type="ECO:0000256" key="1">
    <source>
        <dbReference type="SAM" id="Phobius"/>
    </source>
</evidence>
<gene>
    <name evidence="2" type="ORF">HYZ11_11375</name>
</gene>
<reference evidence="2" key="1">
    <citation type="submission" date="2020-07" db="EMBL/GenBank/DDBJ databases">
        <title>Huge and variable diversity of episymbiotic CPR bacteria and DPANN archaea in groundwater ecosystems.</title>
        <authorList>
            <person name="He C.Y."/>
            <person name="Keren R."/>
            <person name="Whittaker M."/>
            <person name="Farag I.F."/>
            <person name="Doudna J."/>
            <person name="Cate J.H.D."/>
            <person name="Banfield J.F."/>
        </authorList>
    </citation>
    <scope>NUCLEOTIDE SEQUENCE</scope>
    <source>
        <strain evidence="2">NC_groundwater_763_Ag_S-0.2um_68_21</strain>
    </source>
</reference>
<proteinExistence type="predicted"/>
<comment type="caution">
    <text evidence="2">The sequence shown here is derived from an EMBL/GenBank/DDBJ whole genome shotgun (WGS) entry which is preliminary data.</text>
</comment>
<sequence length="185" mass="19314">MNRSRGIWMPAASGAIAAGALLGLFIGALTLANKLEYAIEEFERLKWWLVALAAGFGTQVALYAHIKLAARAQAKGGAEVAASGGISAGAMLACCSHYVTSILPIVGVSALSMFLTKYQTSFLVLGIFSNLVGITYMLYFMQRHGLLPRSMGSGALARCDMKTVRNAALAAGAAAVAASFFFPGN</sequence>
<dbReference type="Proteomes" id="UP000782312">
    <property type="component" value="Unassembled WGS sequence"/>
</dbReference>
<feature type="transmembrane region" description="Helical" evidence="1">
    <location>
        <begin position="78"/>
        <end position="100"/>
    </location>
</feature>
<dbReference type="AlphaFoldDB" id="A0A932I2L9"/>
<dbReference type="EMBL" id="JACPUR010000024">
    <property type="protein sequence ID" value="MBI3128196.1"/>
    <property type="molecule type" value="Genomic_DNA"/>
</dbReference>
<name>A0A932I2L9_UNCTE</name>
<keyword evidence="1" id="KW-0472">Membrane</keyword>
<keyword evidence="1" id="KW-0812">Transmembrane</keyword>
<organism evidence="2 3">
    <name type="scientific">Tectimicrobiota bacterium</name>
    <dbReference type="NCBI Taxonomy" id="2528274"/>
    <lineage>
        <taxon>Bacteria</taxon>
        <taxon>Pseudomonadati</taxon>
        <taxon>Nitrospinota/Tectimicrobiota group</taxon>
        <taxon>Candidatus Tectimicrobiota</taxon>
    </lineage>
</organism>